<keyword evidence="1" id="KW-0812">Transmembrane</keyword>
<proteinExistence type="predicted"/>
<keyword evidence="1" id="KW-1133">Transmembrane helix</keyword>
<accession>A0A811TGA7</accession>
<evidence type="ECO:0000256" key="1">
    <source>
        <dbReference type="SAM" id="Phobius"/>
    </source>
</evidence>
<reference evidence="2" key="1">
    <citation type="submission" date="2020-10" db="EMBL/GenBank/DDBJ databases">
        <authorList>
            <person name="Hahn C.J."/>
            <person name="Laso-Perez R."/>
            <person name="Vulcano F."/>
            <person name="Vaziourakis K.-M."/>
            <person name="Stokke R."/>
            <person name="Steen I.H."/>
            <person name="Teske A."/>
            <person name="Boetius A."/>
            <person name="Liebeke M."/>
            <person name="Amann R."/>
            <person name="Knittel K."/>
        </authorList>
    </citation>
    <scope>NUCLEOTIDE SEQUENCE</scope>
    <source>
        <strain evidence="2">Gfbio:e3339647-f889-4370-9287-4fb5cb688e4c:AG392J18_GoMArc1</strain>
    </source>
</reference>
<evidence type="ECO:0000313" key="2">
    <source>
        <dbReference type="EMBL" id="CAD6494772.1"/>
    </source>
</evidence>
<dbReference type="Proteomes" id="UP000612009">
    <property type="component" value="Unassembled WGS sequence"/>
</dbReference>
<keyword evidence="1" id="KW-0472">Membrane</keyword>
<dbReference type="EMBL" id="CAJHIR010000080">
    <property type="protein sequence ID" value="CAD6494772.1"/>
    <property type="molecule type" value="Genomic_DNA"/>
</dbReference>
<gene>
    <name evidence="2" type="ORF">LAKADJCE_00934</name>
</gene>
<comment type="caution">
    <text evidence="2">The sequence shown here is derived from an EMBL/GenBank/DDBJ whole genome shotgun (WGS) entry which is preliminary data.</text>
</comment>
<organism evidence="2 3">
    <name type="scientific">Candidatus Argoarchaeum ethanivorans</name>
    <dbReference type="NCBI Taxonomy" id="2608793"/>
    <lineage>
        <taxon>Archaea</taxon>
        <taxon>Methanobacteriati</taxon>
        <taxon>Methanobacteriota</taxon>
        <taxon>Stenosarchaea group</taxon>
        <taxon>Methanomicrobia</taxon>
        <taxon>Methanosarcinales</taxon>
        <taxon>Methanosarcinales incertae sedis</taxon>
        <taxon>GOM Arc I cluster</taxon>
        <taxon>Candidatus Argoarchaeum</taxon>
    </lineage>
</organism>
<evidence type="ECO:0000313" key="3">
    <source>
        <dbReference type="Proteomes" id="UP000612009"/>
    </source>
</evidence>
<sequence length="84" mass="9076">MAKLLGTVFLMVAVIMLLFIGMDSITSTTNNVNISVNDTAYDDFQTAKNATATAFMIGGVFPYFFAIMLLIGISIALMSAAKRR</sequence>
<protein>
    <submittedName>
        <fullName evidence="2">Uncharacterized protein</fullName>
    </submittedName>
</protein>
<dbReference type="AlphaFoldDB" id="A0A811TGA7"/>
<feature type="transmembrane region" description="Helical" evidence="1">
    <location>
        <begin position="52"/>
        <end position="78"/>
    </location>
</feature>
<name>A0A811TGA7_9EURY</name>